<evidence type="ECO:0000256" key="8">
    <source>
        <dbReference type="SAM" id="SignalP"/>
    </source>
</evidence>
<dbReference type="FunFam" id="2.20.100.10:FF:000007">
    <property type="entry name" value="Thrombospondin 1"/>
    <property type="match status" value="1"/>
</dbReference>
<dbReference type="Pfam" id="PF00090">
    <property type="entry name" value="TSP_1"/>
    <property type="match status" value="1"/>
</dbReference>
<feature type="domain" description="Sushi" evidence="11">
    <location>
        <begin position="835"/>
        <end position="895"/>
    </location>
</feature>
<feature type="domain" description="Sushi" evidence="11">
    <location>
        <begin position="1038"/>
        <end position="1095"/>
    </location>
</feature>
<evidence type="ECO:0000313" key="12">
    <source>
        <dbReference type="EMBL" id="KAK7466019.1"/>
    </source>
</evidence>
<dbReference type="InterPro" id="IPR000436">
    <property type="entry name" value="Sushi_SCR_CCP_dom"/>
</dbReference>
<evidence type="ECO:0000256" key="2">
    <source>
        <dbReference type="ARBA" id="ARBA00022536"/>
    </source>
</evidence>
<dbReference type="PROSITE" id="PS50026">
    <property type="entry name" value="EGF_3"/>
    <property type="match status" value="2"/>
</dbReference>
<dbReference type="CDD" id="cd00054">
    <property type="entry name" value="EGF_CA"/>
    <property type="match status" value="2"/>
</dbReference>
<feature type="domain" description="Sushi" evidence="11">
    <location>
        <begin position="238"/>
        <end position="295"/>
    </location>
</feature>
<dbReference type="Pfam" id="PF07699">
    <property type="entry name" value="Ephrin_rec_like"/>
    <property type="match status" value="4"/>
</dbReference>
<dbReference type="PROSITE" id="PS50092">
    <property type="entry name" value="TSP1"/>
    <property type="match status" value="1"/>
</dbReference>
<feature type="disulfide bond" evidence="6">
    <location>
        <begin position="1711"/>
        <end position="1720"/>
    </location>
</feature>
<feature type="domain" description="Sushi" evidence="11">
    <location>
        <begin position="1180"/>
        <end position="1256"/>
    </location>
</feature>
<feature type="disulfide bond" evidence="7">
    <location>
        <begin position="837"/>
        <end position="880"/>
    </location>
</feature>
<dbReference type="InterPro" id="IPR011641">
    <property type="entry name" value="Tyr-kin_ephrin_A/B_rcpt-like"/>
</dbReference>
<evidence type="ECO:0000256" key="3">
    <source>
        <dbReference type="ARBA" id="ARBA00022729"/>
    </source>
</evidence>
<reference evidence="12 13" key="1">
    <citation type="journal article" date="2023" name="Sci. Data">
        <title>Genome assembly of the Korean intertidal mud-creeper Batillaria attramentaria.</title>
        <authorList>
            <person name="Patra A.K."/>
            <person name="Ho P.T."/>
            <person name="Jun S."/>
            <person name="Lee S.J."/>
            <person name="Kim Y."/>
            <person name="Won Y.J."/>
        </authorList>
    </citation>
    <scope>NUCLEOTIDE SEQUENCE [LARGE SCALE GENOMIC DNA]</scope>
    <source>
        <strain evidence="12">Wonlab-2016</strain>
    </source>
</reference>
<dbReference type="PROSITE" id="PS50825">
    <property type="entry name" value="HYR"/>
    <property type="match status" value="4"/>
</dbReference>
<feature type="disulfide bond" evidence="6">
    <location>
        <begin position="1690"/>
        <end position="1700"/>
    </location>
</feature>
<dbReference type="Gene3D" id="2.10.70.10">
    <property type="entry name" value="Complement Module, domain 1"/>
    <property type="match status" value="7"/>
</dbReference>
<dbReference type="SMART" id="SM00032">
    <property type="entry name" value="CCP"/>
    <property type="match status" value="9"/>
</dbReference>
<evidence type="ECO:0000256" key="1">
    <source>
        <dbReference type="ARBA" id="ARBA00022473"/>
    </source>
</evidence>
<dbReference type="SMART" id="SM00179">
    <property type="entry name" value="EGF_CA"/>
    <property type="match status" value="3"/>
</dbReference>
<dbReference type="Proteomes" id="UP001519460">
    <property type="component" value="Unassembled WGS sequence"/>
</dbReference>
<dbReference type="InterPro" id="IPR035976">
    <property type="entry name" value="Sushi/SCR/CCP_sf"/>
</dbReference>
<dbReference type="SUPFAM" id="SSF57184">
    <property type="entry name" value="Growth factor receptor domain"/>
    <property type="match status" value="1"/>
</dbReference>
<evidence type="ECO:0000259" key="10">
    <source>
        <dbReference type="PROSITE" id="PS50825"/>
    </source>
</evidence>
<accession>A0ABD0J9Q0</accession>
<dbReference type="InterPro" id="IPR009030">
    <property type="entry name" value="Growth_fac_rcpt_cys_sf"/>
</dbReference>
<keyword evidence="1" id="KW-0217">Developmental protein</keyword>
<dbReference type="SUPFAM" id="SSF57196">
    <property type="entry name" value="EGF/Laminin"/>
    <property type="match status" value="2"/>
</dbReference>
<comment type="caution">
    <text evidence="6">Lacks conserved residue(s) required for the propagation of feature annotation.</text>
</comment>
<keyword evidence="5 6" id="KW-1015">Disulfide bond</keyword>
<keyword evidence="13" id="KW-1185">Reference proteome</keyword>
<feature type="chain" id="PRO_5044816106" description="Sushi, von Willebrand factor type A, EGF and pentraxin domain-containing protein 1-like" evidence="8">
    <location>
        <begin position="25"/>
        <end position="2142"/>
    </location>
</feature>
<keyword evidence="4" id="KW-0677">Repeat</keyword>
<dbReference type="InterPro" id="IPR043555">
    <property type="entry name" value="SRPX-like"/>
</dbReference>
<keyword evidence="7" id="KW-0768">Sushi</keyword>
<dbReference type="PANTHER" id="PTHR46343:SF2">
    <property type="entry name" value="SUSHI_VON WILLEBRAND FACTOR TYPE A_EGF_PENTRAXIN DOMAIN-CONTAINING 1"/>
    <property type="match status" value="1"/>
</dbReference>
<dbReference type="SUPFAM" id="SSF82895">
    <property type="entry name" value="TSP-1 type 1 repeat"/>
    <property type="match status" value="1"/>
</dbReference>
<dbReference type="SMART" id="SM00209">
    <property type="entry name" value="TSP1"/>
    <property type="match status" value="1"/>
</dbReference>
<organism evidence="12 13">
    <name type="scientific">Batillaria attramentaria</name>
    <dbReference type="NCBI Taxonomy" id="370345"/>
    <lineage>
        <taxon>Eukaryota</taxon>
        <taxon>Metazoa</taxon>
        <taxon>Spiralia</taxon>
        <taxon>Lophotrochozoa</taxon>
        <taxon>Mollusca</taxon>
        <taxon>Gastropoda</taxon>
        <taxon>Caenogastropoda</taxon>
        <taxon>Sorbeoconcha</taxon>
        <taxon>Cerithioidea</taxon>
        <taxon>Batillariidae</taxon>
        <taxon>Batillaria</taxon>
    </lineage>
</organism>
<evidence type="ECO:0000256" key="7">
    <source>
        <dbReference type="PROSITE-ProRule" id="PRU00302"/>
    </source>
</evidence>
<dbReference type="Pfam" id="PF00084">
    <property type="entry name" value="Sushi"/>
    <property type="match status" value="6"/>
</dbReference>
<name>A0ABD0J9Q0_9CAEN</name>
<dbReference type="PANTHER" id="PTHR46343">
    <property type="entry name" value="HYR DOMAIN-CONTAINING PROTEIN"/>
    <property type="match status" value="1"/>
</dbReference>
<dbReference type="SUPFAM" id="SSF57535">
    <property type="entry name" value="Complement control module/SCR domain"/>
    <property type="match status" value="7"/>
</dbReference>
<dbReference type="SMART" id="SM01411">
    <property type="entry name" value="Ephrin_rec_like"/>
    <property type="match status" value="4"/>
</dbReference>
<feature type="signal peptide" evidence="8">
    <location>
        <begin position="1"/>
        <end position="24"/>
    </location>
</feature>
<keyword evidence="3 8" id="KW-0732">Signal</keyword>
<feature type="domain" description="Sushi" evidence="11">
    <location>
        <begin position="2085"/>
        <end position="2142"/>
    </location>
</feature>
<feature type="domain" description="HYR" evidence="10">
    <location>
        <begin position="953"/>
        <end position="1037"/>
    </location>
</feature>
<dbReference type="InterPro" id="IPR000742">
    <property type="entry name" value="EGF"/>
</dbReference>
<feature type="disulfide bond" evidence="7">
    <location>
        <begin position="925"/>
        <end position="952"/>
    </location>
</feature>
<dbReference type="InterPro" id="IPR000152">
    <property type="entry name" value="EGF-type_Asp/Asn_hydroxyl_site"/>
</dbReference>
<feature type="domain" description="HYR" evidence="10">
    <location>
        <begin position="153"/>
        <end position="237"/>
    </location>
</feature>
<dbReference type="PROSITE" id="PS00022">
    <property type="entry name" value="EGF_1"/>
    <property type="match status" value="2"/>
</dbReference>
<sequence>MVAWGDFISGVVVVLAAFFRENAGSELVSDDDGCTEETRQDELCTITGKFDDDNFECLLKIEVCKGRKYAKDGNICQRKYVSDTAYKCSKGNWRPTGSRLQAKHRAKRFFWGGHHENEPPHFRYCPENIEVHASSGRTSANVGWREPDPTDPDDVEAPKFPNGCPADQNLYSGPLESPVPVTWTDPATSDNSGRHVTLTSRPVKGSTLEPGHHTVTISARDSAGNKAECSFIVSVQVRHCQPLMSAAHGLLNCTRNDVEGSDCTVNCDEGYEPRGQNPVTCNGTEWTAGVPSCETVQCPALPNTTHGSVECFDEDHRYESTCTLSCEQGFTVQGAAQTKCKADKTWTTLGSCVDAEAPVFVNGCPDDVQETAAPLGKDTLVHWSPPVVADNSRNPAHVDSDLEPGAAFPVGITQVTYTATDDSGNNASCTFSVNITALQCDSPEHENVEEHNGTGTEYSCPDGYVNGAVCNVSCLSGYVLIGRKNIRCERVNGAFPPTAEWEPSGPEKPVCREDKCPALRPPDHGALSCFFGELGWDCMMFCDAMWDVPLQTDGHFYCTSEFGTWSPPTVPNCNRRVLPTRTRHLSSLFYFTGSCELSADDLRANFIKLIDNSNYKDACVLVPSCTANNVKVFCESMAERTKREIKGESDNANDLLSSLKRDRQFSNVPNTHYIRVTFDVEVPYEEDSFSAEDMYRKHTAVGDKLWTVMKAAAQAGHFNMHGLTVEESSIGWPTIVADCPPGTLLVTRNITRFSCVGCGVGHYLPEGSTQCEACPVGSYTQLDSATSCTPCPPGRSTPTTGTPNSSGCKGCVVFELAVSQQLSELLSPRKDCTEAQCPQLRYVPHATQTCDNWGGIYGTQCSQTCDSGYSLVGVSHDTECQRNGQWNPPLPTCEAISCGYPGSVPGGTVECPGGFEYPQVCVIRCKQGYQNSGASFMKCESNGQWSRDASHCIDVEPPLFSGGCPSNMELESGPLESPVNVTWIPPSVTDNSGGKVTVVSQPPQGSPFGPGLHAVRITATDENNNVGVCGFFVTVRAIQCPTPPQVDHGSIQCMFGLQYQAMCLLTCESGFKATGPTSIYCLETGQWSTPGTCHDTLPPVFDNGCPANIEAFASRLGSPTTVTWNPPSVSDNDMSNPVQLDSDIAPGSEFSVGVTYVSYTATDPSGNTNRCQFSVTVTSRTCGFPDLEEPGRQRTLMVYECPDGYVHGASCTMNCSYGYPLLRGKPITCELDTSTPPSTMKWKWPGWPADKPECKATNCTKLAPPANGALSCMVADFVRQTPRRVRLMSDIFYYTGNCSVNLDRLKADFITRLSNSTWRDACVQVPSCTAENVQVICGSITRKRRDASFWRQLTAMKSRRRRQSNSHYVDITFEIVIDYVEGAKTADQFYQDTMATKEQIVQHLADEAKAGLFNVGGLVADETSVGYPTVSVDCPPGNTYIEKAENTHFSCSGCGQGFYVSEGSTQCEACPVGSYTELDNATSCTPCPPGWSTVSTGSQNSSDCKELCAEGSASPTGFVPCQPCSPGHYQLLQGAKTCDLCPAGTWTANEGATSSDLCVPADALLFNESLSASVVGQWSELTLTVWLLVRGNASAGITFTVGPDSAESFSLHVLSANDSESSETPQNREVTGVVEPDTWTRLLVIIDQNADTRIYIGDTQVKYVNRPAVTHNDDASFTFDSSSGEAIDECLQSPCGLHPCENQPNGFVCHCQDGWSGDTCSTPPDPCYNNDCRNGATCVSGADNYTCLCPSEFAGRLCDAMIVDGNWTSWSDWTICSATCGGGEKSRTRSCTNPAPQHGGSDCIGAGMEKKACNTEVCPECSAVRRSVGTVLVCNETDSPPLKTCNLRCLPGYAAQHEFPLYKCGQETGYLWNYQRSPQQFVELPSCSQSIDLNGSCDNRMAASVKTAVGDNMQVLPCVRNGVCSTEVTTDCGARRGKRSTTGNRVHVIFHMTTDFGPSEMLQENDTDSMQKYFQLLTIAGESARMVALNDTERLFTVHVDGAVITPDMTTASYNASLECPDGNVENRGVCVECPTGTMLDGDECKPCPLGQYQDQTGSAHCKMCPAGHTWDFEGAFSASQCLSVTCPAHVGDDPHGSFVCTEGHSFSSSCSLACNTGYKVNGSASVTCKKDGTWTTSGSCQ</sequence>
<dbReference type="PROSITE" id="PS00010">
    <property type="entry name" value="ASX_HYDROXYL"/>
    <property type="match status" value="1"/>
</dbReference>
<evidence type="ECO:0000256" key="5">
    <source>
        <dbReference type="ARBA" id="ARBA00023157"/>
    </source>
</evidence>
<feature type="non-terminal residue" evidence="12">
    <location>
        <position position="2142"/>
    </location>
</feature>
<dbReference type="InterPro" id="IPR036383">
    <property type="entry name" value="TSP1_rpt_sf"/>
</dbReference>
<evidence type="ECO:0000259" key="9">
    <source>
        <dbReference type="PROSITE" id="PS50026"/>
    </source>
</evidence>
<dbReference type="PROSITE" id="PS50923">
    <property type="entry name" value="SUSHI"/>
    <property type="match status" value="8"/>
</dbReference>
<feature type="domain" description="Sushi" evidence="11">
    <location>
        <begin position="438"/>
        <end position="513"/>
    </location>
</feature>
<feature type="domain" description="EGF-like" evidence="9">
    <location>
        <begin position="1686"/>
        <end position="1721"/>
    </location>
</feature>
<dbReference type="Gene3D" id="2.10.25.10">
    <property type="entry name" value="Laminin"/>
    <property type="match status" value="2"/>
</dbReference>
<gene>
    <name evidence="12" type="ORF">BaRGS_00037420</name>
</gene>
<feature type="disulfide bond" evidence="6">
    <location>
        <begin position="1749"/>
        <end position="1758"/>
    </location>
</feature>
<dbReference type="Gene3D" id="2.10.50.10">
    <property type="entry name" value="Tumor Necrosis Factor Receptor, subunit A, domain 2"/>
    <property type="match status" value="4"/>
</dbReference>
<dbReference type="EMBL" id="JACVVK020000560">
    <property type="protein sequence ID" value="KAK7466019.1"/>
    <property type="molecule type" value="Genomic_DNA"/>
</dbReference>
<dbReference type="Pfam" id="PF00008">
    <property type="entry name" value="EGF"/>
    <property type="match status" value="1"/>
</dbReference>
<feature type="domain" description="HYR" evidence="10">
    <location>
        <begin position="353"/>
        <end position="437"/>
    </location>
</feature>
<keyword evidence="2 6" id="KW-0245">EGF-like domain</keyword>
<protein>
    <recommendedName>
        <fullName evidence="14">Sushi, von Willebrand factor type A, EGF and pentraxin domain-containing protein 1-like</fullName>
    </recommendedName>
</protein>
<evidence type="ECO:0000259" key="11">
    <source>
        <dbReference type="PROSITE" id="PS50923"/>
    </source>
</evidence>
<comment type="caution">
    <text evidence="12">The sequence shown here is derived from an EMBL/GenBank/DDBJ whole genome shotgun (WGS) entry which is preliminary data.</text>
</comment>
<feature type="domain" description="HYR" evidence="10">
    <location>
        <begin position="1094"/>
        <end position="1179"/>
    </location>
</feature>
<evidence type="ECO:0000313" key="13">
    <source>
        <dbReference type="Proteomes" id="UP001519460"/>
    </source>
</evidence>
<feature type="domain" description="Sushi" evidence="11">
    <location>
        <begin position="896"/>
        <end position="954"/>
    </location>
</feature>
<proteinExistence type="predicted"/>
<feature type="domain" description="Sushi" evidence="11">
    <location>
        <begin position="296"/>
        <end position="354"/>
    </location>
</feature>
<dbReference type="InterPro" id="IPR003410">
    <property type="entry name" value="HYR_dom"/>
</dbReference>
<feature type="domain" description="EGF-like" evidence="9">
    <location>
        <begin position="1723"/>
        <end position="1759"/>
    </location>
</feature>
<dbReference type="CDD" id="cd00033">
    <property type="entry name" value="CCP"/>
    <property type="match status" value="6"/>
</dbReference>
<dbReference type="SMART" id="SM00181">
    <property type="entry name" value="EGF"/>
    <property type="match status" value="2"/>
</dbReference>
<dbReference type="PROSITE" id="PS01186">
    <property type="entry name" value="EGF_2"/>
    <property type="match status" value="1"/>
</dbReference>
<evidence type="ECO:0008006" key="14">
    <source>
        <dbReference type="Google" id="ProtNLM"/>
    </source>
</evidence>
<dbReference type="InterPro" id="IPR000884">
    <property type="entry name" value="TSP1_rpt"/>
</dbReference>
<dbReference type="Gene3D" id="2.20.100.10">
    <property type="entry name" value="Thrombospondin type-1 (TSP1) repeat"/>
    <property type="match status" value="1"/>
</dbReference>
<dbReference type="FunFam" id="2.10.25.10:FF:000080">
    <property type="entry name" value="Neurogenic locus notch 1"/>
    <property type="match status" value="1"/>
</dbReference>
<evidence type="ECO:0000256" key="6">
    <source>
        <dbReference type="PROSITE-ProRule" id="PRU00076"/>
    </source>
</evidence>
<dbReference type="InterPro" id="IPR001881">
    <property type="entry name" value="EGF-like_Ca-bd_dom"/>
</dbReference>
<dbReference type="Pfam" id="PF02494">
    <property type="entry name" value="HYR"/>
    <property type="match status" value="4"/>
</dbReference>
<evidence type="ECO:0000256" key="4">
    <source>
        <dbReference type="ARBA" id="ARBA00022737"/>
    </source>
</evidence>